<dbReference type="GO" id="GO:0051920">
    <property type="term" value="F:peroxiredoxin activity"/>
    <property type="evidence" value="ECO:0007669"/>
    <property type="project" value="InterPro"/>
</dbReference>
<dbReference type="PANTHER" id="PTHR33570:SF2">
    <property type="entry name" value="CARBOXYMUCONOLACTONE DECARBOXYLASE-LIKE DOMAIN-CONTAINING PROTEIN"/>
    <property type="match status" value="1"/>
</dbReference>
<organism evidence="3 4">
    <name type="scientific">Mycetocola zhujimingii</name>
    <dbReference type="NCBI Taxonomy" id="2079792"/>
    <lineage>
        <taxon>Bacteria</taxon>
        <taxon>Bacillati</taxon>
        <taxon>Actinomycetota</taxon>
        <taxon>Actinomycetes</taxon>
        <taxon>Micrococcales</taxon>
        <taxon>Microbacteriaceae</taxon>
        <taxon>Mycetocola</taxon>
    </lineage>
</organism>
<gene>
    <name evidence="3" type="ORF">DF223_03010</name>
</gene>
<dbReference type="InterPro" id="IPR003779">
    <property type="entry name" value="CMD-like"/>
</dbReference>
<feature type="domain" description="Carboxymuconolactone decarboxylase-like" evidence="2">
    <location>
        <begin position="168"/>
        <end position="250"/>
    </location>
</feature>
<dbReference type="InterPro" id="IPR029032">
    <property type="entry name" value="AhpD-like"/>
</dbReference>
<dbReference type="SUPFAM" id="SSF69118">
    <property type="entry name" value="AhpD-like"/>
    <property type="match status" value="1"/>
</dbReference>
<evidence type="ECO:0000313" key="4">
    <source>
        <dbReference type="Proteomes" id="UP000244962"/>
    </source>
</evidence>
<dbReference type="Gene3D" id="1.20.1290.10">
    <property type="entry name" value="AhpD-like"/>
    <property type="match status" value="1"/>
</dbReference>
<feature type="domain" description="Carboxymuconolactone decarboxylase-like" evidence="2">
    <location>
        <begin position="31"/>
        <end position="114"/>
    </location>
</feature>
<feature type="region of interest" description="Disordered" evidence="1">
    <location>
        <begin position="1"/>
        <end position="25"/>
    </location>
</feature>
<evidence type="ECO:0000256" key="1">
    <source>
        <dbReference type="SAM" id="MobiDB-lite"/>
    </source>
</evidence>
<protein>
    <submittedName>
        <fullName evidence="3">Carboxymuconolactone decarboxylase</fullName>
    </submittedName>
</protein>
<dbReference type="RefSeq" id="WP_108962109.1">
    <property type="nucleotide sequence ID" value="NZ_QEFB01000001.1"/>
</dbReference>
<dbReference type="Pfam" id="PF02627">
    <property type="entry name" value="CMD"/>
    <property type="match status" value="2"/>
</dbReference>
<dbReference type="EMBL" id="QEFB01000001">
    <property type="protein sequence ID" value="PWC08325.1"/>
    <property type="molecule type" value="Genomic_DNA"/>
</dbReference>
<dbReference type="InterPro" id="IPR052512">
    <property type="entry name" value="4CMD/NDH-1_regulator"/>
</dbReference>
<sequence>MTIRDEARREREIVHPTARVSSGPPLSETDPEFFALYQDFAFGETLRHVDLDRRDRLIYQLAAAIAVGAAREFRLLLGAALDVGVTAIQVKELTYQSVAYVGIARALDAIVATNEIFSERGIPLPVDGQATTTPDTRMAAGLALQKEIFGPEAIDGLYARSSPDSLHFQQFLSGNCFGDYYTRTGFDLKQRELITFALLAALGGADSQVKSHVTANFNVGNSRTDLIGVLTALVAYIGYPRTLNALAQIEAASPAPR</sequence>
<comment type="caution">
    <text evidence="3">The sequence shown here is derived from an EMBL/GenBank/DDBJ whole genome shotgun (WGS) entry which is preliminary data.</text>
</comment>
<reference evidence="4" key="1">
    <citation type="submission" date="2018-04" db="EMBL/GenBank/DDBJ databases">
        <authorList>
            <person name="Liu S."/>
            <person name="Wang Z."/>
            <person name="Li J."/>
        </authorList>
    </citation>
    <scope>NUCLEOTIDE SEQUENCE [LARGE SCALE GENOMIC DNA]</scope>
    <source>
        <strain evidence="4">622</strain>
    </source>
</reference>
<proteinExistence type="predicted"/>
<keyword evidence="4" id="KW-1185">Reference proteome</keyword>
<name>A0A2U1THH1_9MICO</name>
<dbReference type="AlphaFoldDB" id="A0A2U1THH1"/>
<feature type="compositionally biased region" description="Basic and acidic residues" evidence="1">
    <location>
        <begin position="1"/>
        <end position="14"/>
    </location>
</feature>
<accession>A0A2U1THH1</accession>
<evidence type="ECO:0000313" key="3">
    <source>
        <dbReference type="EMBL" id="PWC08325.1"/>
    </source>
</evidence>
<dbReference type="Proteomes" id="UP000244962">
    <property type="component" value="Unassembled WGS sequence"/>
</dbReference>
<evidence type="ECO:0000259" key="2">
    <source>
        <dbReference type="Pfam" id="PF02627"/>
    </source>
</evidence>
<dbReference type="PANTHER" id="PTHR33570">
    <property type="entry name" value="4-CARBOXYMUCONOLACTONE DECARBOXYLASE FAMILY PROTEIN"/>
    <property type="match status" value="1"/>
</dbReference>